<dbReference type="AlphaFoldDB" id="A0A8S1RRM8"/>
<reference evidence="1" key="1">
    <citation type="submission" date="2021-01" db="EMBL/GenBank/DDBJ databases">
        <authorList>
            <consortium name="Genoscope - CEA"/>
            <person name="William W."/>
        </authorList>
    </citation>
    <scope>NUCLEOTIDE SEQUENCE</scope>
</reference>
<protein>
    <submittedName>
        <fullName evidence="1">Uncharacterized protein</fullName>
    </submittedName>
</protein>
<sequence>MLVDMMNKDVIYNMIYELFRKQRENYSDLMIEEMKHFNSKD</sequence>
<comment type="caution">
    <text evidence="1">The sequence shown here is derived from an EMBL/GenBank/DDBJ whole genome shotgun (WGS) entry which is preliminary data.</text>
</comment>
<proteinExistence type="predicted"/>
<accession>A0A8S1RRM8</accession>
<gene>
    <name evidence="1" type="ORF">PSON_ATCC_30995.1.T2520003</name>
</gene>
<keyword evidence="2" id="KW-1185">Reference proteome</keyword>
<dbReference type="EMBL" id="CAJJDN010000252">
    <property type="protein sequence ID" value="CAD8129932.1"/>
    <property type="molecule type" value="Genomic_DNA"/>
</dbReference>
<evidence type="ECO:0000313" key="2">
    <source>
        <dbReference type="Proteomes" id="UP000692954"/>
    </source>
</evidence>
<evidence type="ECO:0000313" key="1">
    <source>
        <dbReference type="EMBL" id="CAD8129932.1"/>
    </source>
</evidence>
<organism evidence="1 2">
    <name type="scientific">Paramecium sonneborni</name>
    <dbReference type="NCBI Taxonomy" id="65129"/>
    <lineage>
        <taxon>Eukaryota</taxon>
        <taxon>Sar</taxon>
        <taxon>Alveolata</taxon>
        <taxon>Ciliophora</taxon>
        <taxon>Intramacronucleata</taxon>
        <taxon>Oligohymenophorea</taxon>
        <taxon>Peniculida</taxon>
        <taxon>Parameciidae</taxon>
        <taxon>Paramecium</taxon>
    </lineage>
</organism>
<dbReference type="Proteomes" id="UP000692954">
    <property type="component" value="Unassembled WGS sequence"/>
</dbReference>
<name>A0A8S1RRM8_9CILI</name>